<evidence type="ECO:0000259" key="2">
    <source>
        <dbReference type="Pfam" id="PF21056"/>
    </source>
</evidence>
<dbReference type="PANTHER" id="PTHR31569:SF4">
    <property type="entry name" value="SWIM-TYPE DOMAIN-CONTAINING PROTEIN"/>
    <property type="match status" value="1"/>
</dbReference>
<feature type="domain" description="ZSWIM1/3 RNaseH-like" evidence="2">
    <location>
        <begin position="220"/>
        <end position="265"/>
    </location>
</feature>
<feature type="non-terminal residue" evidence="3">
    <location>
        <position position="1"/>
    </location>
</feature>
<dbReference type="Pfam" id="PF21056">
    <property type="entry name" value="ZSWIM1-3_RNaseH-like"/>
    <property type="match status" value="1"/>
</dbReference>
<keyword evidence="4" id="KW-1185">Reference proteome</keyword>
<reference evidence="3" key="2">
    <citation type="journal article" date="2023" name="Microbiol Resour">
        <title>Decontamination and Annotation of the Draft Genome Sequence of the Oomycete Lagenidium giganteum ARSEF 373.</title>
        <authorList>
            <person name="Morgan W.R."/>
            <person name="Tartar A."/>
        </authorList>
    </citation>
    <scope>NUCLEOTIDE SEQUENCE</scope>
    <source>
        <strain evidence="3">ARSEF 373</strain>
    </source>
</reference>
<dbReference type="InterPro" id="IPR048324">
    <property type="entry name" value="ZSWIM1-3_RNaseH-like"/>
</dbReference>
<dbReference type="InterPro" id="IPR052579">
    <property type="entry name" value="Zinc_finger_SWIM"/>
</dbReference>
<proteinExistence type="predicted"/>
<evidence type="ECO:0000256" key="1">
    <source>
        <dbReference type="SAM" id="MobiDB-lite"/>
    </source>
</evidence>
<dbReference type="EMBL" id="DAKRPA010000119">
    <property type="protein sequence ID" value="DAZ98008.1"/>
    <property type="molecule type" value="Genomic_DNA"/>
</dbReference>
<sequence>TTYRPRNNDQPTYRVKSTNRPRESPAECKSSAKILTAWSQYFKDATHQMISIRETIPCTLRNTRVVKQVGASPREDITFAPDDWKTFKRKYLCTHGIPPKDRSTGARPPPVPSLHNKKTVKNAVYEHNHLVSEEVFKTYAAKRGVKNATTLAQVDLMIRGGSKRSKIYDFLLEKGENITRKDVDNMIQVFKARHLKNMTDDDYCAKIDAKFAADDLLNTAMVDESPSGHTGVISLSTRHMREMVARFPALVLIDTTHKTNKYVVNTFGPRALRASIASRIPHIALQLCTMMVIDDEGQGQVVQHALFESNSTWHMTRAEYNSRMEVGIRTSKTYDAESKDVLKCSSYFAAEHIESQYIAVMNKLAQAKDNGEDYYTFDESTASRCVIVKSGQSENKLNLSSFTCSCPFSAR</sequence>
<feature type="compositionally biased region" description="Polar residues" evidence="1">
    <location>
        <begin position="1"/>
        <end position="18"/>
    </location>
</feature>
<comment type="caution">
    <text evidence="3">The sequence shown here is derived from an EMBL/GenBank/DDBJ whole genome shotgun (WGS) entry which is preliminary data.</text>
</comment>
<evidence type="ECO:0000313" key="4">
    <source>
        <dbReference type="Proteomes" id="UP001146120"/>
    </source>
</evidence>
<accession>A0AAV2YX75</accession>
<name>A0AAV2YX75_9STRA</name>
<protein>
    <recommendedName>
        <fullName evidence="2">ZSWIM1/3 RNaseH-like domain-containing protein</fullName>
    </recommendedName>
</protein>
<dbReference type="AlphaFoldDB" id="A0AAV2YX75"/>
<dbReference type="PANTHER" id="PTHR31569">
    <property type="entry name" value="SWIM-TYPE DOMAIN-CONTAINING PROTEIN"/>
    <property type="match status" value="1"/>
</dbReference>
<organism evidence="3 4">
    <name type="scientific">Lagenidium giganteum</name>
    <dbReference type="NCBI Taxonomy" id="4803"/>
    <lineage>
        <taxon>Eukaryota</taxon>
        <taxon>Sar</taxon>
        <taxon>Stramenopiles</taxon>
        <taxon>Oomycota</taxon>
        <taxon>Peronosporomycetes</taxon>
        <taxon>Pythiales</taxon>
        <taxon>Pythiaceae</taxon>
    </lineage>
</organism>
<feature type="region of interest" description="Disordered" evidence="1">
    <location>
        <begin position="1"/>
        <end position="28"/>
    </location>
</feature>
<gene>
    <name evidence="3" type="ORF">N0F65_005166</name>
</gene>
<evidence type="ECO:0000313" key="3">
    <source>
        <dbReference type="EMBL" id="DAZ98008.1"/>
    </source>
</evidence>
<reference evidence="3" key="1">
    <citation type="submission" date="2022-11" db="EMBL/GenBank/DDBJ databases">
        <authorList>
            <person name="Morgan W.R."/>
            <person name="Tartar A."/>
        </authorList>
    </citation>
    <scope>NUCLEOTIDE SEQUENCE</scope>
    <source>
        <strain evidence="3">ARSEF 373</strain>
    </source>
</reference>
<dbReference type="Proteomes" id="UP001146120">
    <property type="component" value="Unassembled WGS sequence"/>
</dbReference>